<evidence type="ECO:0000256" key="2">
    <source>
        <dbReference type="ARBA" id="ARBA00023125"/>
    </source>
</evidence>
<evidence type="ECO:0000313" key="6">
    <source>
        <dbReference type="Proteomes" id="UP000199642"/>
    </source>
</evidence>
<proteinExistence type="predicted"/>
<dbReference type="Gene3D" id="1.10.10.10">
    <property type="entry name" value="Winged helix-like DNA-binding domain superfamily/Winged helix DNA-binding domain"/>
    <property type="match status" value="1"/>
</dbReference>
<organism evidence="5 6">
    <name type="scientific">Algoriphagus hitonicola</name>
    <dbReference type="NCBI Taxonomy" id="435880"/>
    <lineage>
        <taxon>Bacteria</taxon>
        <taxon>Pseudomonadati</taxon>
        <taxon>Bacteroidota</taxon>
        <taxon>Cytophagia</taxon>
        <taxon>Cytophagales</taxon>
        <taxon>Cyclobacteriaceae</taxon>
        <taxon>Algoriphagus</taxon>
    </lineage>
</organism>
<dbReference type="SMART" id="SM00421">
    <property type="entry name" value="HTH_LUXR"/>
    <property type="match status" value="1"/>
</dbReference>
<dbReference type="PROSITE" id="PS00622">
    <property type="entry name" value="HTH_LUXR_1"/>
    <property type="match status" value="1"/>
</dbReference>
<dbReference type="InterPro" id="IPR036388">
    <property type="entry name" value="WH-like_DNA-bd_sf"/>
</dbReference>
<dbReference type="SUPFAM" id="SSF46894">
    <property type="entry name" value="C-terminal effector domain of the bipartite response regulators"/>
    <property type="match status" value="1"/>
</dbReference>
<dbReference type="PANTHER" id="PTHR44688">
    <property type="entry name" value="DNA-BINDING TRANSCRIPTIONAL ACTIVATOR DEVR_DOSR"/>
    <property type="match status" value="1"/>
</dbReference>
<sequence>MCFLSISEALGVFGEPEKSKIDQLQMDLEQIPSTFFALFWLYTHDFLYISPSIEKVTGHAFRNFEKHGMVFFTGIIPPPLIENIYQTMYAQAEAIKNHPKHLFADEFLQIKAAVYDPEKQEIPVNYNAVLLDEKIFDPISYLVLCSWIDTRDKSAEEVHQLERELRSKLKAIKQVYFQSKPERFAFLKVKNKISDREKEVAQLLAQGHSTKSISEQLHISFNTVESHRKNLLHKLEAKNTAELVYKFRSIG</sequence>
<feature type="domain" description="HTH luxR-type" evidence="4">
    <location>
        <begin position="186"/>
        <end position="251"/>
    </location>
</feature>
<dbReference type="GO" id="GO:0006355">
    <property type="term" value="P:regulation of DNA-templated transcription"/>
    <property type="evidence" value="ECO:0007669"/>
    <property type="project" value="InterPro"/>
</dbReference>
<dbReference type="CDD" id="cd06170">
    <property type="entry name" value="LuxR_C_like"/>
    <property type="match status" value="1"/>
</dbReference>
<accession>A0A1I2QHW6</accession>
<evidence type="ECO:0000256" key="1">
    <source>
        <dbReference type="ARBA" id="ARBA00023015"/>
    </source>
</evidence>
<dbReference type="EMBL" id="FOPC01000002">
    <property type="protein sequence ID" value="SFG25181.1"/>
    <property type="molecule type" value="Genomic_DNA"/>
</dbReference>
<dbReference type="Proteomes" id="UP000199642">
    <property type="component" value="Unassembled WGS sequence"/>
</dbReference>
<evidence type="ECO:0000259" key="4">
    <source>
        <dbReference type="PROSITE" id="PS50043"/>
    </source>
</evidence>
<dbReference type="InterPro" id="IPR016032">
    <property type="entry name" value="Sig_transdc_resp-reg_C-effctor"/>
</dbReference>
<dbReference type="InterPro" id="IPR000792">
    <property type="entry name" value="Tscrpt_reg_LuxR_C"/>
</dbReference>
<protein>
    <submittedName>
        <fullName evidence="5">Regulatory protein, luxR family</fullName>
    </submittedName>
</protein>
<keyword evidence="2" id="KW-0238">DNA-binding</keyword>
<gene>
    <name evidence="5" type="ORF">SAMN04487988_102185</name>
</gene>
<evidence type="ECO:0000256" key="3">
    <source>
        <dbReference type="ARBA" id="ARBA00023163"/>
    </source>
</evidence>
<evidence type="ECO:0000313" key="5">
    <source>
        <dbReference type="EMBL" id="SFG25181.1"/>
    </source>
</evidence>
<dbReference type="PANTHER" id="PTHR44688:SF25">
    <property type="entry name" value="HTH LUXR-TYPE DOMAIN-CONTAINING PROTEIN"/>
    <property type="match status" value="1"/>
</dbReference>
<dbReference type="AlphaFoldDB" id="A0A1I2QHW6"/>
<dbReference type="PROSITE" id="PS50043">
    <property type="entry name" value="HTH_LUXR_2"/>
    <property type="match status" value="1"/>
</dbReference>
<dbReference type="RefSeq" id="WP_245752928.1">
    <property type="nucleotide sequence ID" value="NZ_FOPC01000002.1"/>
</dbReference>
<keyword evidence="1" id="KW-0805">Transcription regulation</keyword>
<reference evidence="6" key="1">
    <citation type="submission" date="2016-10" db="EMBL/GenBank/DDBJ databases">
        <authorList>
            <person name="Varghese N."/>
            <person name="Submissions S."/>
        </authorList>
    </citation>
    <scope>NUCLEOTIDE SEQUENCE [LARGE SCALE GENOMIC DNA]</scope>
    <source>
        <strain evidence="6">DSM 19315</strain>
    </source>
</reference>
<dbReference type="GO" id="GO:0003677">
    <property type="term" value="F:DNA binding"/>
    <property type="evidence" value="ECO:0007669"/>
    <property type="project" value="UniProtKB-KW"/>
</dbReference>
<dbReference type="STRING" id="435880.SAMN04487988_102185"/>
<dbReference type="PRINTS" id="PR00038">
    <property type="entry name" value="HTHLUXR"/>
</dbReference>
<keyword evidence="6" id="KW-1185">Reference proteome</keyword>
<dbReference type="Pfam" id="PF00196">
    <property type="entry name" value="GerE"/>
    <property type="match status" value="1"/>
</dbReference>
<name>A0A1I2QHW6_9BACT</name>
<keyword evidence="3" id="KW-0804">Transcription</keyword>